<sequence>NRLRQELSLIEKDPPPGIQAWPIENRINSLEAIIVGPQETPYDNGIFKLEISLPNRYPLEPPQIKFTTPIYHPNIDSNGRICLDILNMPPKGEWKPSLNLSTVLTSIRLLMSTPNPYDPLMNDINEVFKNNYNQFFKTAKQWTTRHATDQSNKDDDD</sequence>
<keyword evidence="3 7" id="KW-0547">Nucleotide-binding</keyword>
<dbReference type="SUPFAM" id="SSF54495">
    <property type="entry name" value="UBC-like"/>
    <property type="match status" value="1"/>
</dbReference>
<dbReference type="GO" id="GO:0006974">
    <property type="term" value="P:DNA damage response"/>
    <property type="evidence" value="ECO:0000318"/>
    <property type="project" value="GO_Central"/>
</dbReference>
<evidence type="ECO:0000313" key="10">
    <source>
        <dbReference type="Proteomes" id="UP000001064"/>
    </source>
</evidence>
<dbReference type="InterPro" id="IPR023313">
    <property type="entry name" value="UBQ-conjugating_AS"/>
</dbReference>
<reference evidence="10" key="1">
    <citation type="journal article" date="2011" name="Genome Biol.">
        <title>Comparative genomics of the social amoebae Dictyostelium discoideum and Dictyostelium purpureum.</title>
        <authorList>
            <consortium name="US DOE Joint Genome Institute (JGI-PGF)"/>
            <person name="Sucgang R."/>
            <person name="Kuo A."/>
            <person name="Tian X."/>
            <person name="Salerno W."/>
            <person name="Parikh A."/>
            <person name="Feasley C.L."/>
            <person name="Dalin E."/>
            <person name="Tu H."/>
            <person name="Huang E."/>
            <person name="Barry K."/>
            <person name="Lindquist E."/>
            <person name="Shapiro H."/>
            <person name="Bruce D."/>
            <person name="Schmutz J."/>
            <person name="Salamov A."/>
            <person name="Fey P."/>
            <person name="Gaudet P."/>
            <person name="Anjard C."/>
            <person name="Babu M.M."/>
            <person name="Basu S."/>
            <person name="Bushmanova Y."/>
            <person name="van der Wel H."/>
            <person name="Katoh-Kurasawa M."/>
            <person name="Dinh C."/>
            <person name="Coutinho P.M."/>
            <person name="Saito T."/>
            <person name="Elias M."/>
            <person name="Schaap P."/>
            <person name="Kay R.R."/>
            <person name="Henrissat B."/>
            <person name="Eichinger L."/>
            <person name="Rivero F."/>
            <person name="Putnam N.H."/>
            <person name="West C.M."/>
            <person name="Loomis W.F."/>
            <person name="Chisholm R.L."/>
            <person name="Shaulsky G."/>
            <person name="Strassmann J.E."/>
            <person name="Queller D.C."/>
            <person name="Kuspa A."/>
            <person name="Grigoriev I.V."/>
        </authorList>
    </citation>
    <scope>NUCLEOTIDE SEQUENCE [LARGE SCALE GENOMIC DNA]</scope>
    <source>
        <strain evidence="10">QSDP1</strain>
    </source>
</reference>
<dbReference type="FunCoup" id="F0ZVF7">
    <property type="interactions" value="99"/>
</dbReference>
<dbReference type="GeneID" id="10507583"/>
<evidence type="ECO:0000256" key="6">
    <source>
        <dbReference type="PROSITE-ProRule" id="PRU10133"/>
    </source>
</evidence>
<keyword evidence="4 7" id="KW-0833">Ubl conjugation pathway</keyword>
<dbReference type="OMA" id="GVEKKFC"/>
<evidence type="ECO:0000256" key="7">
    <source>
        <dbReference type="RuleBase" id="RU362109"/>
    </source>
</evidence>
<dbReference type="EMBL" id="GL871213">
    <property type="protein sequence ID" value="EGC32071.1"/>
    <property type="molecule type" value="Genomic_DNA"/>
</dbReference>
<dbReference type="Pfam" id="PF00179">
    <property type="entry name" value="UQ_con"/>
    <property type="match status" value="1"/>
</dbReference>
<evidence type="ECO:0000256" key="4">
    <source>
        <dbReference type="ARBA" id="ARBA00022786"/>
    </source>
</evidence>
<proteinExistence type="inferred from homology"/>
<dbReference type="PANTHER" id="PTHR24067">
    <property type="entry name" value="UBIQUITIN-CONJUGATING ENZYME E2"/>
    <property type="match status" value="1"/>
</dbReference>
<dbReference type="Gene3D" id="3.10.110.10">
    <property type="entry name" value="Ubiquitin Conjugating Enzyme"/>
    <property type="match status" value="1"/>
</dbReference>
<evidence type="ECO:0000256" key="1">
    <source>
        <dbReference type="ARBA" id="ARBA00012486"/>
    </source>
</evidence>
<dbReference type="InterPro" id="IPR000608">
    <property type="entry name" value="UBC"/>
</dbReference>
<dbReference type="GO" id="GO:0000209">
    <property type="term" value="P:protein polyubiquitination"/>
    <property type="evidence" value="ECO:0000318"/>
    <property type="project" value="GO_Central"/>
</dbReference>
<evidence type="ECO:0000313" key="9">
    <source>
        <dbReference type="EMBL" id="EGC32071.1"/>
    </source>
</evidence>
<dbReference type="STRING" id="5786.F0ZVF7"/>
<keyword evidence="5 7" id="KW-0067">ATP-binding</keyword>
<dbReference type="EC" id="2.3.2.23" evidence="1"/>
<organism evidence="9 10">
    <name type="scientific">Dictyostelium purpureum</name>
    <name type="common">Slime mold</name>
    <dbReference type="NCBI Taxonomy" id="5786"/>
    <lineage>
        <taxon>Eukaryota</taxon>
        <taxon>Amoebozoa</taxon>
        <taxon>Evosea</taxon>
        <taxon>Eumycetozoa</taxon>
        <taxon>Dictyostelia</taxon>
        <taxon>Dictyosteliales</taxon>
        <taxon>Dictyosteliaceae</taxon>
        <taxon>Dictyostelium</taxon>
    </lineage>
</organism>
<keyword evidence="2" id="KW-0808">Transferase</keyword>
<dbReference type="SMART" id="SM00212">
    <property type="entry name" value="UBCc"/>
    <property type="match status" value="1"/>
</dbReference>
<evidence type="ECO:0000256" key="3">
    <source>
        <dbReference type="ARBA" id="ARBA00022741"/>
    </source>
</evidence>
<dbReference type="KEGG" id="dpp:DICPUDRAFT_11209"/>
<dbReference type="InterPro" id="IPR016135">
    <property type="entry name" value="UBQ-conjugating_enzyme/RWD"/>
</dbReference>
<dbReference type="Proteomes" id="UP000001064">
    <property type="component" value="Unassembled WGS sequence"/>
</dbReference>
<dbReference type="RefSeq" id="XP_003291394.1">
    <property type="nucleotide sequence ID" value="XM_003291346.1"/>
</dbReference>
<evidence type="ECO:0000259" key="8">
    <source>
        <dbReference type="PROSITE" id="PS50127"/>
    </source>
</evidence>
<dbReference type="GO" id="GO:0005524">
    <property type="term" value="F:ATP binding"/>
    <property type="evidence" value="ECO:0007669"/>
    <property type="project" value="UniProtKB-UniRule"/>
</dbReference>
<dbReference type="CDD" id="cd23805">
    <property type="entry name" value="UBCc_UBE2T"/>
    <property type="match status" value="1"/>
</dbReference>
<dbReference type="OrthoDB" id="9978460at2759"/>
<keyword evidence="10" id="KW-1185">Reference proteome</keyword>
<evidence type="ECO:0000256" key="2">
    <source>
        <dbReference type="ARBA" id="ARBA00022679"/>
    </source>
</evidence>
<feature type="active site" description="Glycyl thioester intermediate" evidence="6">
    <location>
        <position position="82"/>
    </location>
</feature>
<dbReference type="PROSITE" id="PS50127">
    <property type="entry name" value="UBC_2"/>
    <property type="match status" value="1"/>
</dbReference>
<dbReference type="eggNOG" id="KOG0417">
    <property type="taxonomic scope" value="Eukaryota"/>
</dbReference>
<feature type="non-terminal residue" evidence="9">
    <location>
        <position position="157"/>
    </location>
</feature>
<feature type="domain" description="UBC core" evidence="8">
    <location>
        <begin position="1"/>
        <end position="148"/>
    </location>
</feature>
<dbReference type="AlphaFoldDB" id="F0ZVF7"/>
<feature type="non-terminal residue" evidence="9">
    <location>
        <position position="1"/>
    </location>
</feature>
<evidence type="ECO:0000256" key="5">
    <source>
        <dbReference type="ARBA" id="ARBA00022840"/>
    </source>
</evidence>
<dbReference type="GO" id="GO:0061631">
    <property type="term" value="F:ubiquitin conjugating enzyme activity"/>
    <property type="evidence" value="ECO:0000318"/>
    <property type="project" value="GO_Central"/>
</dbReference>
<dbReference type="PROSITE" id="PS00183">
    <property type="entry name" value="UBC_1"/>
    <property type="match status" value="1"/>
</dbReference>
<gene>
    <name evidence="9" type="ORF">DICPUDRAFT_11209</name>
</gene>
<dbReference type="VEuPathDB" id="AmoebaDB:DICPUDRAFT_11209"/>
<dbReference type="FunFam" id="3.10.110.10:FF:000041">
    <property type="entry name" value="Ubiquitin-conjugating enzyme E2 T"/>
    <property type="match status" value="1"/>
</dbReference>
<dbReference type="GO" id="GO:0005634">
    <property type="term" value="C:nucleus"/>
    <property type="evidence" value="ECO:0000318"/>
    <property type="project" value="GO_Central"/>
</dbReference>
<protein>
    <recommendedName>
        <fullName evidence="1">E2 ubiquitin-conjugating enzyme</fullName>
        <ecNumber evidence="1">2.3.2.23</ecNumber>
    </recommendedName>
</protein>
<accession>F0ZVF7</accession>
<dbReference type="InParanoid" id="F0ZVF7"/>
<name>F0ZVF7_DICPU</name>
<comment type="similarity">
    <text evidence="7">Belongs to the ubiquitin-conjugating enzyme family.</text>
</comment>
<dbReference type="InterPro" id="IPR050113">
    <property type="entry name" value="Ub_conjugating_enzyme"/>
</dbReference>